<reference evidence="2 3" key="1">
    <citation type="submission" date="2017-01" db="EMBL/GenBank/DDBJ databases">
        <title>Whole-Genome Shotgun Sequencing of Two beta-Proteobacterial Species in Search of the Bulgecin Biosynthetic Cluster.</title>
        <authorList>
            <person name="Horsman M.E."/>
            <person name="Marous D.R."/>
            <person name="Li R."/>
            <person name="Oliver R.A."/>
            <person name="Byun B."/>
            <person name="Emrich S.J."/>
            <person name="Boggess B."/>
            <person name="Townsend C.A."/>
            <person name="Mobashery S."/>
        </authorList>
    </citation>
    <scope>NUCLEOTIDE SEQUENCE [LARGE SCALE GENOMIC DNA]</scope>
    <source>
        <strain evidence="2 3">ATCC 31433</strain>
    </source>
</reference>
<evidence type="ECO:0000313" key="2">
    <source>
        <dbReference type="EMBL" id="PCE26468.1"/>
    </source>
</evidence>
<feature type="region of interest" description="Disordered" evidence="1">
    <location>
        <begin position="98"/>
        <end position="121"/>
    </location>
</feature>
<feature type="compositionally biased region" description="Low complexity" evidence="1">
    <location>
        <begin position="98"/>
        <end position="109"/>
    </location>
</feature>
<evidence type="ECO:0000313" key="3">
    <source>
        <dbReference type="Proteomes" id="UP000217994"/>
    </source>
</evidence>
<gene>
    <name evidence="2" type="ORF">BZL54_31190</name>
</gene>
<sequence>MRHQRYMHERDLAPAWPNAPLEPVAANDRREQVHEWIAACAAARHGSLAKAHRFDAQGRVKVSELTRRVATASLEPGMESGDVDLVFRRSARRAGSRRACSASAPAAIRRATDQVRSSRYP</sequence>
<dbReference type="AlphaFoldDB" id="A0A2A4F1E2"/>
<name>A0A2A4F1E2_9BURK</name>
<comment type="caution">
    <text evidence="2">The sequence shown here is derived from an EMBL/GenBank/DDBJ whole genome shotgun (WGS) entry which is preliminary data.</text>
</comment>
<dbReference type="Proteomes" id="UP000217994">
    <property type="component" value="Unassembled WGS sequence"/>
</dbReference>
<accession>A0A2A4F1E2</accession>
<evidence type="ECO:0000256" key="1">
    <source>
        <dbReference type="SAM" id="MobiDB-lite"/>
    </source>
</evidence>
<organism evidence="2 3">
    <name type="scientific">Burkholderia ubonensis subsp. mesacidophila</name>
    <dbReference type="NCBI Taxonomy" id="265293"/>
    <lineage>
        <taxon>Bacteria</taxon>
        <taxon>Pseudomonadati</taxon>
        <taxon>Pseudomonadota</taxon>
        <taxon>Betaproteobacteria</taxon>
        <taxon>Burkholderiales</taxon>
        <taxon>Burkholderiaceae</taxon>
        <taxon>Burkholderia</taxon>
        <taxon>Burkholderia cepacia complex</taxon>
    </lineage>
</organism>
<dbReference type="EMBL" id="MTZU01000107">
    <property type="protein sequence ID" value="PCE26468.1"/>
    <property type="molecule type" value="Genomic_DNA"/>
</dbReference>
<protein>
    <submittedName>
        <fullName evidence="2">Uncharacterized protein</fullName>
    </submittedName>
</protein>
<proteinExistence type="predicted"/>